<dbReference type="NCBIfam" id="TIGR04056">
    <property type="entry name" value="OMP_RagA_SusC"/>
    <property type="match status" value="1"/>
</dbReference>
<dbReference type="InterPro" id="IPR000531">
    <property type="entry name" value="Beta-barrel_TonB"/>
</dbReference>
<evidence type="ECO:0000256" key="6">
    <source>
        <dbReference type="ARBA" id="ARBA00023136"/>
    </source>
</evidence>
<evidence type="ECO:0000259" key="11">
    <source>
        <dbReference type="Pfam" id="PF00593"/>
    </source>
</evidence>
<dbReference type="InterPro" id="IPR008969">
    <property type="entry name" value="CarboxyPept-like_regulatory"/>
</dbReference>
<feature type="domain" description="TonB-dependent receptor-like beta-barrel" evidence="11">
    <location>
        <begin position="454"/>
        <end position="786"/>
    </location>
</feature>
<dbReference type="Pfam" id="PF00593">
    <property type="entry name" value="TonB_dep_Rec_b-barrel"/>
    <property type="match status" value="1"/>
</dbReference>
<dbReference type="InterPro" id="IPR023996">
    <property type="entry name" value="TonB-dep_OMP_SusC/RagA"/>
</dbReference>
<dbReference type="SUPFAM" id="SSF56935">
    <property type="entry name" value="Porins"/>
    <property type="match status" value="1"/>
</dbReference>
<dbReference type="InterPro" id="IPR012910">
    <property type="entry name" value="Plug_dom"/>
</dbReference>
<keyword evidence="10" id="KW-0732">Signal</keyword>
<dbReference type="NCBIfam" id="TIGR04057">
    <property type="entry name" value="SusC_RagA_signa"/>
    <property type="match status" value="1"/>
</dbReference>
<dbReference type="InterPro" id="IPR023997">
    <property type="entry name" value="TonB-dep_OMP_SusC/RagA_CS"/>
</dbReference>
<dbReference type="InterPro" id="IPR039426">
    <property type="entry name" value="TonB-dep_rcpt-like"/>
</dbReference>
<evidence type="ECO:0000256" key="1">
    <source>
        <dbReference type="ARBA" id="ARBA00004571"/>
    </source>
</evidence>
<organism evidence="13 14">
    <name type="scientific">Lutibacter oricola</name>
    <dbReference type="NCBI Taxonomy" id="762486"/>
    <lineage>
        <taxon>Bacteria</taxon>
        <taxon>Pseudomonadati</taxon>
        <taxon>Bacteroidota</taxon>
        <taxon>Flavobacteriia</taxon>
        <taxon>Flavobacteriales</taxon>
        <taxon>Flavobacteriaceae</taxon>
        <taxon>Lutibacter</taxon>
    </lineage>
</organism>
<feature type="signal peptide" evidence="10">
    <location>
        <begin position="1"/>
        <end position="23"/>
    </location>
</feature>
<evidence type="ECO:0000256" key="7">
    <source>
        <dbReference type="ARBA" id="ARBA00023237"/>
    </source>
</evidence>
<dbReference type="SUPFAM" id="SSF49464">
    <property type="entry name" value="Carboxypeptidase regulatory domain-like"/>
    <property type="match status" value="1"/>
</dbReference>
<evidence type="ECO:0000259" key="12">
    <source>
        <dbReference type="Pfam" id="PF07715"/>
    </source>
</evidence>
<dbReference type="Proteomes" id="UP000199595">
    <property type="component" value="Unassembled WGS sequence"/>
</dbReference>
<dbReference type="Pfam" id="PF13715">
    <property type="entry name" value="CarbopepD_reg_2"/>
    <property type="match status" value="1"/>
</dbReference>
<comment type="similarity">
    <text evidence="8 9">Belongs to the TonB-dependent receptor family.</text>
</comment>
<dbReference type="InterPro" id="IPR037066">
    <property type="entry name" value="Plug_dom_sf"/>
</dbReference>
<dbReference type="PROSITE" id="PS00018">
    <property type="entry name" value="EF_HAND_1"/>
    <property type="match status" value="1"/>
</dbReference>
<dbReference type="AlphaFoldDB" id="A0A1H2S493"/>
<feature type="domain" description="TonB-dependent receptor plug" evidence="12">
    <location>
        <begin position="116"/>
        <end position="219"/>
    </location>
</feature>
<dbReference type="InterPro" id="IPR036942">
    <property type="entry name" value="Beta-barrel_TonB_sf"/>
</dbReference>
<evidence type="ECO:0000256" key="8">
    <source>
        <dbReference type="PROSITE-ProRule" id="PRU01360"/>
    </source>
</evidence>
<proteinExistence type="inferred from homology"/>
<comment type="subcellular location">
    <subcellularLocation>
        <location evidence="1 8">Cell outer membrane</location>
        <topology evidence="1 8">Multi-pass membrane protein</topology>
    </subcellularLocation>
</comment>
<keyword evidence="3 8" id="KW-1134">Transmembrane beta strand</keyword>
<feature type="chain" id="PRO_5011444696" evidence="10">
    <location>
        <begin position="24"/>
        <end position="1002"/>
    </location>
</feature>
<protein>
    <submittedName>
        <fullName evidence="13">TonB-linked outer membrane protein, SusC/RagA family</fullName>
    </submittedName>
</protein>
<evidence type="ECO:0000256" key="3">
    <source>
        <dbReference type="ARBA" id="ARBA00022452"/>
    </source>
</evidence>
<keyword evidence="2 8" id="KW-0813">Transport</keyword>
<evidence type="ECO:0000256" key="4">
    <source>
        <dbReference type="ARBA" id="ARBA00022692"/>
    </source>
</evidence>
<dbReference type="Pfam" id="PF07715">
    <property type="entry name" value="Plug"/>
    <property type="match status" value="1"/>
</dbReference>
<keyword evidence="4 8" id="KW-0812">Transmembrane</keyword>
<name>A0A1H2S493_9FLAO</name>
<reference evidence="14" key="1">
    <citation type="submission" date="2016-10" db="EMBL/GenBank/DDBJ databases">
        <authorList>
            <person name="Varghese N."/>
            <person name="Submissions S."/>
        </authorList>
    </citation>
    <scope>NUCLEOTIDE SEQUENCE [LARGE SCALE GENOMIC DNA]</scope>
    <source>
        <strain evidence="14">DSM 24956</strain>
    </source>
</reference>
<dbReference type="PROSITE" id="PS52016">
    <property type="entry name" value="TONB_DEPENDENT_REC_3"/>
    <property type="match status" value="1"/>
</dbReference>
<accession>A0A1H2S493</accession>
<gene>
    <name evidence="13" type="ORF">SAMN05444411_101385</name>
</gene>
<dbReference type="STRING" id="762486.SAMN05444411_101385"/>
<dbReference type="Gene3D" id="2.60.40.1120">
    <property type="entry name" value="Carboxypeptidase-like, regulatory domain"/>
    <property type="match status" value="1"/>
</dbReference>
<keyword evidence="5 9" id="KW-0798">TonB box</keyword>
<keyword evidence="6 8" id="KW-0472">Membrane</keyword>
<sequence>MKIKFLKGISLLLFLLLCSNIQAQEIKGTVSDSNGPLPGANVLVKSSTNGTTTDFDGNFILSGVPSDAVLQISYVGYASKEVPLNGKTTINIILIEDANSLEEVVVVGYGTKKKSLVTGAISSIKSADIQNNAATRVEQAMQGKVSGISVLTNSGSPGAASKIRIRGTGSNGNSDPIYIVDGMKTYSIDNIESGDIESIEVLKDAASSAIYGTEGANGVVIVTTKSGRNYENPVISYNTQFGVQSERTKMELMNESQYRTYLNEAGVQDIASNGINTNWLDEVFEDAWMEKHHLSFAGGNEKSTYLVSASYTNQDGIVGGSQANFKRYTARLNSKHQIKKWLEVGNNLTYSNTDRSVIDEDDEYRGILNNAILMDPLTPVVYDGVPSNVTNLVNAGQTILTNKNGQYYGLPAYVTGEIANPVAMLSIQNRNTKTDKILGTFFANIKPIEKLVITTRFGFDVNYATQNNWNPVYYVSSERQNSLATVQDDITKNTSWQWENFATYKDSYGKHNYTLLAGMSAEKYQSPNWYLFSGPMPKEGDNYAYHDFTQNDDLDQVGGTFIERKKTSLFGRFSYDFNDKYLLEGTLRYDKSSAFSPKNDAGLFPSISTGWVISKEDFWKNESKIGYLKLRASWGQVGSDQNLLGNEHLQFFVSEGIKIPDGDGGFLPGYEAGSIPNPDLTWETSEQLDLGLDLRAFDGKLKFSTDYFDKKTKDLIVSGNSLIPLSVGREYGNFNGGTVTNKGWEFELGYNDNVGDFRYSVNLNLSTLKNEVTELAVDSPIDGVSVRGFDGTTRFEEGEPIWYFRGYKTNGIDTATGEVIVVDVDGSGDITPNDITNIGDPHPDLLYGGQISLGYKNFDFNMNFQGTHGNDIYMMWNRTDRIYSNKPTFLFDNRWTAPGDNASYPKADVTSDELYRSDLMVGDGSYMRIKQIQFGYNFPKELTEKMRLDRLRFFVSLEDYFTFTKYKGLDPEAGSTNNLSQGIDRGVYPIPGKIIFGLSVNL</sequence>
<keyword evidence="7 8" id="KW-0998">Cell outer membrane</keyword>
<keyword evidence="14" id="KW-1185">Reference proteome</keyword>
<dbReference type="Gene3D" id="2.40.170.20">
    <property type="entry name" value="TonB-dependent receptor, beta-barrel domain"/>
    <property type="match status" value="1"/>
</dbReference>
<dbReference type="InterPro" id="IPR018247">
    <property type="entry name" value="EF_Hand_1_Ca_BS"/>
</dbReference>
<evidence type="ECO:0000313" key="14">
    <source>
        <dbReference type="Proteomes" id="UP000199595"/>
    </source>
</evidence>
<evidence type="ECO:0000256" key="2">
    <source>
        <dbReference type="ARBA" id="ARBA00022448"/>
    </source>
</evidence>
<evidence type="ECO:0000256" key="5">
    <source>
        <dbReference type="ARBA" id="ARBA00023077"/>
    </source>
</evidence>
<evidence type="ECO:0000256" key="9">
    <source>
        <dbReference type="RuleBase" id="RU003357"/>
    </source>
</evidence>
<dbReference type="RefSeq" id="WP_090119161.1">
    <property type="nucleotide sequence ID" value="NZ_FNNJ01000001.1"/>
</dbReference>
<evidence type="ECO:0000313" key="13">
    <source>
        <dbReference type="EMBL" id="SDW26477.1"/>
    </source>
</evidence>
<dbReference type="GO" id="GO:0009279">
    <property type="term" value="C:cell outer membrane"/>
    <property type="evidence" value="ECO:0007669"/>
    <property type="project" value="UniProtKB-SubCell"/>
</dbReference>
<evidence type="ECO:0000256" key="10">
    <source>
        <dbReference type="SAM" id="SignalP"/>
    </source>
</evidence>
<dbReference type="OrthoDB" id="9768177at2"/>
<dbReference type="EMBL" id="FNNJ01000001">
    <property type="protein sequence ID" value="SDW26477.1"/>
    <property type="molecule type" value="Genomic_DNA"/>
</dbReference>
<dbReference type="Gene3D" id="2.170.130.10">
    <property type="entry name" value="TonB-dependent receptor, plug domain"/>
    <property type="match status" value="1"/>
</dbReference>